<dbReference type="AlphaFoldDB" id="A0A0L6U6Y7"/>
<dbReference type="EMBL" id="LAVV01014960">
    <property type="protein sequence ID" value="KNZ44278.1"/>
    <property type="molecule type" value="Genomic_DNA"/>
</dbReference>
<dbReference type="VEuPathDB" id="FungiDB:VP01_931g1"/>
<keyword evidence="2" id="KW-1185">Reference proteome</keyword>
<evidence type="ECO:0000313" key="2">
    <source>
        <dbReference type="Proteomes" id="UP000037035"/>
    </source>
</evidence>
<proteinExistence type="predicted"/>
<evidence type="ECO:0000313" key="1">
    <source>
        <dbReference type="EMBL" id="KNZ44278.1"/>
    </source>
</evidence>
<gene>
    <name evidence="1" type="ORF">VP01_931g1</name>
</gene>
<reference evidence="1 2" key="1">
    <citation type="submission" date="2015-08" db="EMBL/GenBank/DDBJ databases">
        <title>Next Generation Sequencing and Analysis of the Genome of Puccinia sorghi L Schw, the Causal Agent of Maize Common Rust.</title>
        <authorList>
            <person name="Rochi L."/>
            <person name="Burguener G."/>
            <person name="Darino M."/>
            <person name="Turjanski A."/>
            <person name="Kreff E."/>
            <person name="Dieguez M.J."/>
            <person name="Sacco F."/>
        </authorList>
    </citation>
    <scope>NUCLEOTIDE SEQUENCE [LARGE SCALE GENOMIC DNA]</scope>
    <source>
        <strain evidence="1 2">RO10H11247</strain>
    </source>
</reference>
<dbReference type="Proteomes" id="UP000037035">
    <property type="component" value="Unassembled WGS sequence"/>
</dbReference>
<accession>A0A0L6U6Y7</accession>
<sequence length="322" mass="36310">MLMRRNVEGLSVQRARAEVWEKGDYECGGAHDIWKACSSDRLFNENPIGCVQAVTVRVFTLNHFPDLPNPIEFGGRLAGFEGRGRNRCWARRMARRRYSVASGRERLAGTPLLISCGQPPSCKIGESALLSMPSMSSTEGNMPSDLLHTIVETFFYFFSSFFFPPNTVPFATRLRHPLLVQPSLTINVLVMMPCSRLIQLGDCSRDLVCNCKKKKNLRLNLHCSGHPLQIKINDFPLRRCGFSRRALQMVHGQYPQKCKSHPHRSRGPGRKGPTSRCIMCLTNGKKTINLPDCPKNFGGDELSFYVCDMSVNLASYTVHWLL</sequence>
<protein>
    <submittedName>
        <fullName evidence="1">Uncharacterized protein</fullName>
    </submittedName>
</protein>
<comment type="caution">
    <text evidence="1">The sequence shown here is derived from an EMBL/GenBank/DDBJ whole genome shotgun (WGS) entry which is preliminary data.</text>
</comment>
<organism evidence="1 2">
    <name type="scientific">Puccinia sorghi</name>
    <dbReference type="NCBI Taxonomy" id="27349"/>
    <lineage>
        <taxon>Eukaryota</taxon>
        <taxon>Fungi</taxon>
        <taxon>Dikarya</taxon>
        <taxon>Basidiomycota</taxon>
        <taxon>Pucciniomycotina</taxon>
        <taxon>Pucciniomycetes</taxon>
        <taxon>Pucciniales</taxon>
        <taxon>Pucciniaceae</taxon>
        <taxon>Puccinia</taxon>
    </lineage>
</organism>
<name>A0A0L6U6Y7_9BASI</name>